<evidence type="ECO:0000313" key="2">
    <source>
        <dbReference type="Proteomes" id="UP001352263"/>
    </source>
</evidence>
<name>A0ABU6J2P0_9BURK</name>
<dbReference type="RefSeq" id="WP_326504557.1">
    <property type="nucleotide sequence ID" value="NZ_JAWIIV010000001.1"/>
</dbReference>
<gene>
    <name evidence="1" type="ORF">RY831_01490</name>
</gene>
<evidence type="ECO:0008006" key="3">
    <source>
        <dbReference type="Google" id="ProtNLM"/>
    </source>
</evidence>
<accession>A0ABU6J2P0</accession>
<evidence type="ECO:0000313" key="1">
    <source>
        <dbReference type="EMBL" id="MEC4717810.1"/>
    </source>
</evidence>
<reference evidence="1 2" key="1">
    <citation type="submission" date="2023-10" db="EMBL/GenBank/DDBJ databases">
        <title>Noviherbaspirillum sp. CPCC 100848 genome assembly.</title>
        <authorList>
            <person name="Li X.Y."/>
            <person name="Fang X.M."/>
        </authorList>
    </citation>
    <scope>NUCLEOTIDE SEQUENCE [LARGE SCALE GENOMIC DNA]</scope>
    <source>
        <strain evidence="1 2">CPCC 100848</strain>
    </source>
</reference>
<protein>
    <recommendedName>
        <fullName evidence="3">Phage gp6-like head-tail connector protein</fullName>
    </recommendedName>
</protein>
<comment type="caution">
    <text evidence="1">The sequence shown here is derived from an EMBL/GenBank/DDBJ whole genome shotgun (WGS) entry which is preliminary data.</text>
</comment>
<sequence length="90" mass="9836">MTVTEILEFIKSTETADVDATTVAEIYAHALSAIEGNISETDMRRLLLLGAAMYRNSEKGKGLDLQMPISSVEEQVSDFYTDLSPKGGLH</sequence>
<keyword evidence="2" id="KW-1185">Reference proteome</keyword>
<proteinExistence type="predicted"/>
<organism evidence="1 2">
    <name type="scientific">Noviherbaspirillum album</name>
    <dbReference type="NCBI Taxonomy" id="3080276"/>
    <lineage>
        <taxon>Bacteria</taxon>
        <taxon>Pseudomonadati</taxon>
        <taxon>Pseudomonadota</taxon>
        <taxon>Betaproteobacteria</taxon>
        <taxon>Burkholderiales</taxon>
        <taxon>Oxalobacteraceae</taxon>
        <taxon>Noviherbaspirillum</taxon>
    </lineage>
</organism>
<dbReference type="Proteomes" id="UP001352263">
    <property type="component" value="Unassembled WGS sequence"/>
</dbReference>
<dbReference type="EMBL" id="JAWIIV010000001">
    <property type="protein sequence ID" value="MEC4717810.1"/>
    <property type="molecule type" value="Genomic_DNA"/>
</dbReference>